<keyword evidence="2" id="KW-1185">Reference proteome</keyword>
<dbReference type="Proteomes" id="UP000198841">
    <property type="component" value="Unassembled WGS sequence"/>
</dbReference>
<name>A0A1I4D0N8_9GAMM</name>
<gene>
    <name evidence="1" type="ORF">SAMN05518863_11163</name>
</gene>
<evidence type="ECO:0008006" key="3">
    <source>
        <dbReference type="Google" id="ProtNLM"/>
    </source>
</evidence>
<reference evidence="1 2" key="1">
    <citation type="submission" date="2016-10" db="EMBL/GenBank/DDBJ databases">
        <authorList>
            <person name="Varghese N."/>
            <person name="Submissions S."/>
        </authorList>
    </citation>
    <scope>NUCLEOTIDE SEQUENCE [LARGE SCALE GENOMIC DNA]</scope>
    <source>
        <strain evidence="1 2">YR512</strain>
    </source>
</reference>
<proteinExistence type="predicted"/>
<dbReference type="RefSeq" id="WP_008109138.1">
    <property type="nucleotide sequence ID" value="NZ_FOSD01000011.1"/>
</dbReference>
<accession>A0A1I4D0N8</accession>
<comment type="caution">
    <text evidence="1">The sequence shown here is derived from an EMBL/GenBank/DDBJ whole genome shotgun (WGS) entry which is preliminary data.</text>
</comment>
<dbReference type="EMBL" id="FOSD01000011">
    <property type="protein sequence ID" value="SFK86573.1"/>
    <property type="molecule type" value="Genomic_DNA"/>
</dbReference>
<dbReference type="SUPFAM" id="SSF53850">
    <property type="entry name" value="Periplasmic binding protein-like II"/>
    <property type="match status" value="1"/>
</dbReference>
<sequence>MNRKIKIHTLGPKGTNCEKAGYLWLESKKVDGDVELYSTLEDALIEVRKNTHDLLLGCAVYPNLHKIVFENLDFLEIQDSFVMPTWNMVLAKNHSSSSNMEELTIACHPAPSHLAYTYSQDVRFVSSNVQAALECISGNVTACITTLKAAQDNNLKIMQDFGEIPMCFTIHGHRD</sequence>
<evidence type="ECO:0000313" key="1">
    <source>
        <dbReference type="EMBL" id="SFK86573.1"/>
    </source>
</evidence>
<protein>
    <recommendedName>
        <fullName evidence="3">Prephenate dehydratase</fullName>
    </recommendedName>
</protein>
<organism evidence="1 2">
    <name type="scientific">Candidatus Pantoea symbiotica</name>
    <dbReference type="NCBI Taxonomy" id="1884370"/>
    <lineage>
        <taxon>Bacteria</taxon>
        <taxon>Pseudomonadati</taxon>
        <taxon>Pseudomonadota</taxon>
        <taxon>Gammaproteobacteria</taxon>
        <taxon>Enterobacterales</taxon>
        <taxon>Erwiniaceae</taxon>
        <taxon>Pantoea</taxon>
    </lineage>
</organism>
<evidence type="ECO:0000313" key="2">
    <source>
        <dbReference type="Proteomes" id="UP000198841"/>
    </source>
</evidence>